<evidence type="ECO:0000313" key="2">
    <source>
        <dbReference type="EMBL" id="KAI7845796.1"/>
    </source>
</evidence>
<feature type="region of interest" description="Disordered" evidence="1">
    <location>
        <begin position="112"/>
        <end position="212"/>
    </location>
</feature>
<keyword evidence="3" id="KW-1185">Reference proteome</keyword>
<dbReference type="Proteomes" id="UP001205105">
    <property type="component" value="Unassembled WGS sequence"/>
</dbReference>
<accession>A0AAD5H6K2</accession>
<evidence type="ECO:0000313" key="3">
    <source>
        <dbReference type="Proteomes" id="UP001205105"/>
    </source>
</evidence>
<reference evidence="2" key="1">
    <citation type="submission" date="2020-11" db="EMBL/GenBank/DDBJ databases">
        <title>Chlorella ohadii genome sequencing and assembly.</title>
        <authorList>
            <person name="Murik O."/>
            <person name="Treves H."/>
            <person name="Kedem I."/>
            <person name="Shotland Y."/>
            <person name="Kaplan A."/>
        </authorList>
    </citation>
    <scope>NUCLEOTIDE SEQUENCE</scope>
    <source>
        <strain evidence="2">1</strain>
    </source>
</reference>
<feature type="compositionally biased region" description="Low complexity" evidence="1">
    <location>
        <begin position="163"/>
        <end position="177"/>
    </location>
</feature>
<name>A0AAD5H6K2_9CHLO</name>
<gene>
    <name evidence="2" type="ORF">COHA_000708</name>
</gene>
<feature type="compositionally biased region" description="Low complexity" evidence="1">
    <location>
        <begin position="114"/>
        <end position="124"/>
    </location>
</feature>
<proteinExistence type="predicted"/>
<dbReference type="AlphaFoldDB" id="A0AAD5H6K2"/>
<feature type="region of interest" description="Disordered" evidence="1">
    <location>
        <begin position="1"/>
        <end position="20"/>
    </location>
</feature>
<feature type="compositionally biased region" description="Low complexity" evidence="1">
    <location>
        <begin position="60"/>
        <end position="75"/>
    </location>
</feature>
<protein>
    <submittedName>
        <fullName evidence="2">Uncharacterized protein</fullName>
    </submittedName>
</protein>
<organism evidence="2 3">
    <name type="scientific">Chlorella ohadii</name>
    <dbReference type="NCBI Taxonomy" id="2649997"/>
    <lineage>
        <taxon>Eukaryota</taxon>
        <taxon>Viridiplantae</taxon>
        <taxon>Chlorophyta</taxon>
        <taxon>core chlorophytes</taxon>
        <taxon>Trebouxiophyceae</taxon>
        <taxon>Chlorellales</taxon>
        <taxon>Chlorellaceae</taxon>
        <taxon>Chlorella clade</taxon>
        <taxon>Chlorella</taxon>
    </lineage>
</organism>
<feature type="region of interest" description="Disordered" evidence="1">
    <location>
        <begin position="27"/>
        <end position="77"/>
    </location>
</feature>
<evidence type="ECO:0000256" key="1">
    <source>
        <dbReference type="SAM" id="MobiDB-lite"/>
    </source>
</evidence>
<sequence>MSSASAFSVDSNPSGSDFAVAGTSTRVQGVGSATGLATASNKHADAGSESSAQGFSPGDTASGSATSQTAAGEGAVDSISGANVQATGSAESHADTFGVGEVAGEGGTLVNGLTQAQGDAQGDPAGTGTGGAAFAMLHSSLTGNPPEAPPGVAGQAEASVDKSAAGTSSRAAGSMAGPQGQANAEGSASPPGTTSAAANVLGDGGASVLTCAGPGKTNCHLELVRNRAAAGNP</sequence>
<feature type="compositionally biased region" description="Low complexity" evidence="1">
    <location>
        <begin position="186"/>
        <end position="198"/>
    </location>
</feature>
<dbReference type="EMBL" id="JADXDR010000013">
    <property type="protein sequence ID" value="KAI7845796.1"/>
    <property type="molecule type" value="Genomic_DNA"/>
</dbReference>
<feature type="compositionally biased region" description="Polar residues" evidence="1">
    <location>
        <begin position="1"/>
        <end position="15"/>
    </location>
</feature>
<comment type="caution">
    <text evidence="2">The sequence shown here is derived from an EMBL/GenBank/DDBJ whole genome shotgun (WGS) entry which is preliminary data.</text>
</comment>